<evidence type="ECO:0000313" key="1">
    <source>
        <dbReference type="EMBL" id="CAB5212649.1"/>
    </source>
</evidence>
<protein>
    <submittedName>
        <fullName evidence="1">Uncharacterized protein</fullName>
    </submittedName>
</protein>
<gene>
    <name evidence="1" type="ORF">UFOVP187_39</name>
</gene>
<reference evidence="1" key="1">
    <citation type="submission" date="2020-05" db="EMBL/GenBank/DDBJ databases">
        <authorList>
            <person name="Chiriac C."/>
            <person name="Salcher M."/>
            <person name="Ghai R."/>
            <person name="Kavagutti S V."/>
        </authorList>
    </citation>
    <scope>NUCLEOTIDE SEQUENCE</scope>
</reference>
<accession>A0A6J7WF25</accession>
<dbReference type="EMBL" id="LR798237">
    <property type="protein sequence ID" value="CAB5212649.1"/>
    <property type="molecule type" value="Genomic_DNA"/>
</dbReference>
<proteinExistence type="predicted"/>
<name>A0A6J7WF25_9CAUD</name>
<organism evidence="1">
    <name type="scientific">uncultured Caudovirales phage</name>
    <dbReference type="NCBI Taxonomy" id="2100421"/>
    <lineage>
        <taxon>Viruses</taxon>
        <taxon>Duplodnaviria</taxon>
        <taxon>Heunggongvirae</taxon>
        <taxon>Uroviricota</taxon>
        <taxon>Caudoviricetes</taxon>
        <taxon>Peduoviridae</taxon>
        <taxon>Maltschvirus</taxon>
        <taxon>Maltschvirus maltsch</taxon>
    </lineage>
</organism>
<sequence>MVKFKINEKEYELKDYISIEDYSNIFKVKDLFTDQYFAAKVVNLITGCPVEDLLKSDYEQVNYLATYIVSLVPVDQEIPFVDRFEIDGVHYGFFPNWRDLTFAEFIDIDTISTKEPHELLNMLHILAAIMFRPIEHEISEHNFLIEEYDVKTMIKRSEIFKKKLNVRYVLGAQRFFTKLEKRFSLYTRASLIQKISWTKKIQLLWKMRKVMWSTLFKKRTGGTLSSIELLEMILQNTTTSIKKT</sequence>